<evidence type="ECO:0000313" key="2">
    <source>
        <dbReference type="EMBL" id="KAK1446341.1"/>
    </source>
</evidence>
<name>A0AAI9TWZ4_9PEZI</name>
<sequence length="112" mass="12505">MSTSEIPRLMRHPPGFHLNFVRTIYTADETALAKQTAPALLHVQRSAPEKKTLFGICATCSLVTTRSDQPSSSPDNRSHSPSSEDPYWRNIPVPRYTEDKLSGNQSYCPIVC</sequence>
<keyword evidence="3" id="KW-1185">Reference proteome</keyword>
<dbReference type="AlphaFoldDB" id="A0AAI9TWZ4"/>
<comment type="caution">
    <text evidence="2">The sequence shown here is derived from an EMBL/GenBank/DDBJ whole genome shotgun (WGS) entry which is preliminary data.</text>
</comment>
<protein>
    <submittedName>
        <fullName evidence="2">Uncharacterized protein</fullName>
    </submittedName>
</protein>
<organism evidence="2 3">
    <name type="scientific">Colletotrichum melonis</name>
    <dbReference type="NCBI Taxonomy" id="1209925"/>
    <lineage>
        <taxon>Eukaryota</taxon>
        <taxon>Fungi</taxon>
        <taxon>Dikarya</taxon>
        <taxon>Ascomycota</taxon>
        <taxon>Pezizomycotina</taxon>
        <taxon>Sordariomycetes</taxon>
        <taxon>Hypocreomycetidae</taxon>
        <taxon>Glomerellales</taxon>
        <taxon>Glomerellaceae</taxon>
        <taxon>Colletotrichum</taxon>
        <taxon>Colletotrichum acutatum species complex</taxon>
    </lineage>
</organism>
<feature type="compositionally biased region" description="Low complexity" evidence="1">
    <location>
        <begin position="70"/>
        <end position="83"/>
    </location>
</feature>
<dbReference type="Proteomes" id="UP001239795">
    <property type="component" value="Unassembled WGS sequence"/>
</dbReference>
<proteinExistence type="predicted"/>
<dbReference type="EMBL" id="MLGG01000090">
    <property type="protein sequence ID" value="KAK1446341.1"/>
    <property type="molecule type" value="Genomic_DNA"/>
</dbReference>
<accession>A0AAI9TWZ4</accession>
<reference evidence="2 3" key="1">
    <citation type="submission" date="2016-10" db="EMBL/GenBank/DDBJ databases">
        <title>The genome sequence of Colletotrichum fioriniae PJ7.</title>
        <authorList>
            <person name="Baroncelli R."/>
        </authorList>
    </citation>
    <scope>NUCLEOTIDE SEQUENCE [LARGE SCALE GENOMIC DNA]</scope>
    <source>
        <strain evidence="2">Col 31</strain>
    </source>
</reference>
<feature type="region of interest" description="Disordered" evidence="1">
    <location>
        <begin position="64"/>
        <end position="91"/>
    </location>
</feature>
<evidence type="ECO:0000313" key="3">
    <source>
        <dbReference type="Proteomes" id="UP001239795"/>
    </source>
</evidence>
<gene>
    <name evidence="2" type="ORF">CMEL01_10584</name>
</gene>
<evidence type="ECO:0000256" key="1">
    <source>
        <dbReference type="SAM" id="MobiDB-lite"/>
    </source>
</evidence>